<sequence>FSQRSDLSKITGEFKFNSWRQNTSFEGDSYEMILADQMVYFLSKRLYTSVANFLILLSNNNRVPMVTRSMHLAKRLTCIEFKADGEAIDKMNISGAGGSYRTTRHPYKMTITDESVISRSDLTDESLYNRGRVHELGVVQTVQVSGQDRKRIEFRLVDTNANGLACCLWGTCENVLLRKEMINLYFAKIGFFRGIYLASSNLSEYLIRLFL</sequence>
<evidence type="ECO:0000313" key="1">
    <source>
        <dbReference type="EMBL" id="KAH0897583.1"/>
    </source>
</evidence>
<comment type="caution">
    <text evidence="1">The sequence shown here is derived from an EMBL/GenBank/DDBJ whole genome shotgun (WGS) entry which is preliminary data.</text>
</comment>
<dbReference type="InterPro" id="IPR012340">
    <property type="entry name" value="NA-bd_OB-fold"/>
</dbReference>
<proteinExistence type="predicted"/>
<feature type="non-terminal residue" evidence="1">
    <location>
        <position position="211"/>
    </location>
</feature>
<accession>A0ABQ8AYL8</accession>
<dbReference type="Gene3D" id="2.40.50.140">
    <property type="entry name" value="Nucleic acid-binding proteins"/>
    <property type="match status" value="1"/>
</dbReference>
<evidence type="ECO:0000313" key="2">
    <source>
        <dbReference type="Proteomes" id="UP000824890"/>
    </source>
</evidence>
<organism evidence="1 2">
    <name type="scientific">Brassica napus</name>
    <name type="common">Rape</name>
    <dbReference type="NCBI Taxonomy" id="3708"/>
    <lineage>
        <taxon>Eukaryota</taxon>
        <taxon>Viridiplantae</taxon>
        <taxon>Streptophyta</taxon>
        <taxon>Embryophyta</taxon>
        <taxon>Tracheophyta</taxon>
        <taxon>Spermatophyta</taxon>
        <taxon>Magnoliopsida</taxon>
        <taxon>eudicotyledons</taxon>
        <taxon>Gunneridae</taxon>
        <taxon>Pentapetalae</taxon>
        <taxon>rosids</taxon>
        <taxon>malvids</taxon>
        <taxon>Brassicales</taxon>
        <taxon>Brassicaceae</taxon>
        <taxon>Brassiceae</taxon>
        <taxon>Brassica</taxon>
    </lineage>
</organism>
<gene>
    <name evidence="1" type="ORF">HID58_047151</name>
</gene>
<dbReference type="EMBL" id="JAGKQM010000012">
    <property type="protein sequence ID" value="KAH0897583.1"/>
    <property type="molecule type" value="Genomic_DNA"/>
</dbReference>
<reference evidence="1 2" key="1">
    <citation type="submission" date="2021-05" db="EMBL/GenBank/DDBJ databases">
        <title>Genome Assembly of Synthetic Allotetraploid Brassica napus Reveals Homoeologous Exchanges between Subgenomes.</title>
        <authorList>
            <person name="Davis J.T."/>
        </authorList>
    </citation>
    <scope>NUCLEOTIDE SEQUENCE [LARGE SCALE GENOMIC DNA]</scope>
    <source>
        <strain evidence="2">cv. Da-Ae</strain>
        <tissue evidence="1">Seedling</tissue>
    </source>
</reference>
<keyword evidence="2" id="KW-1185">Reference proteome</keyword>
<feature type="non-terminal residue" evidence="1">
    <location>
        <position position="1"/>
    </location>
</feature>
<dbReference type="Proteomes" id="UP000824890">
    <property type="component" value="Unassembled WGS sequence"/>
</dbReference>
<name>A0ABQ8AYL8_BRANA</name>
<protein>
    <submittedName>
        <fullName evidence="1">Uncharacterized protein</fullName>
    </submittedName>
</protein>